<proteinExistence type="inferred from homology"/>
<sequence length="271" mass="28178">MTIFNLAGRRALVTGASSGVGEATARLLATHGVGVVIAARRADRLSALAEEIGAHAIPIDLAEPGAPERLIEQATAALGGLDILINNAGAHHRGDFADQSADDLATMIDVNLRAPLVLSRLALPALEQSGAGTIVNVGSVAGRMPVPGSATYSASKAGLRALTYALAEEFADRAVSISVVSPGPIATDFILSDIDAVTDLTFSQPMSTPEQIADDILACIIDGKTERTRPASTRFMTTMGYLFPAIPRLLRPALAAKGRRAKARYRQGVSS</sequence>
<dbReference type="GO" id="GO:0016020">
    <property type="term" value="C:membrane"/>
    <property type="evidence" value="ECO:0007669"/>
    <property type="project" value="TreeGrafter"/>
</dbReference>
<dbReference type="Proteomes" id="UP000285310">
    <property type="component" value="Unassembled WGS sequence"/>
</dbReference>
<dbReference type="GO" id="GO:0016491">
    <property type="term" value="F:oxidoreductase activity"/>
    <property type="evidence" value="ECO:0007669"/>
    <property type="project" value="UniProtKB-KW"/>
</dbReference>
<dbReference type="SUPFAM" id="SSF51735">
    <property type="entry name" value="NAD(P)-binding Rossmann-fold domains"/>
    <property type="match status" value="1"/>
</dbReference>
<dbReference type="RefSeq" id="WP_123657627.1">
    <property type="nucleotide sequence ID" value="NZ_AYKG01000012.1"/>
</dbReference>
<reference evidence="4 5" key="1">
    <citation type="submission" date="2013-10" db="EMBL/GenBank/DDBJ databases">
        <title>Salinisphaera japonica YTM-1 Genome Sequencing.</title>
        <authorList>
            <person name="Lai Q."/>
            <person name="Li C."/>
            <person name="Shao Z."/>
        </authorList>
    </citation>
    <scope>NUCLEOTIDE SEQUENCE [LARGE SCALE GENOMIC DNA]</scope>
    <source>
        <strain evidence="4 5">YTM-1</strain>
    </source>
</reference>
<dbReference type="Pfam" id="PF00106">
    <property type="entry name" value="adh_short"/>
    <property type="match status" value="1"/>
</dbReference>
<evidence type="ECO:0000313" key="4">
    <source>
        <dbReference type="EMBL" id="ROO30076.1"/>
    </source>
</evidence>
<dbReference type="OrthoDB" id="6503536at2"/>
<gene>
    <name evidence="4" type="ORF">SAJA_05460</name>
</gene>
<organism evidence="4 5">
    <name type="scientific">Salinisphaera japonica YTM-1</name>
    <dbReference type="NCBI Taxonomy" id="1209778"/>
    <lineage>
        <taxon>Bacteria</taxon>
        <taxon>Pseudomonadati</taxon>
        <taxon>Pseudomonadota</taxon>
        <taxon>Gammaproteobacteria</taxon>
        <taxon>Salinisphaerales</taxon>
        <taxon>Salinisphaeraceae</taxon>
        <taxon>Salinisphaera</taxon>
    </lineage>
</organism>
<keyword evidence="5" id="KW-1185">Reference proteome</keyword>
<dbReference type="AlphaFoldDB" id="A0A423PWU3"/>
<evidence type="ECO:0000313" key="5">
    <source>
        <dbReference type="Proteomes" id="UP000285310"/>
    </source>
</evidence>
<evidence type="ECO:0000256" key="2">
    <source>
        <dbReference type="ARBA" id="ARBA00023002"/>
    </source>
</evidence>
<dbReference type="InterPro" id="IPR002347">
    <property type="entry name" value="SDR_fam"/>
</dbReference>
<dbReference type="InterPro" id="IPR036291">
    <property type="entry name" value="NAD(P)-bd_dom_sf"/>
</dbReference>
<keyword evidence="2" id="KW-0560">Oxidoreductase</keyword>
<evidence type="ECO:0000256" key="1">
    <source>
        <dbReference type="ARBA" id="ARBA00006484"/>
    </source>
</evidence>
<evidence type="ECO:0000256" key="3">
    <source>
        <dbReference type="RuleBase" id="RU000363"/>
    </source>
</evidence>
<dbReference type="InterPro" id="IPR020904">
    <property type="entry name" value="Sc_DH/Rdtase_CS"/>
</dbReference>
<dbReference type="PROSITE" id="PS00061">
    <property type="entry name" value="ADH_SHORT"/>
    <property type="match status" value="1"/>
</dbReference>
<dbReference type="EMBL" id="AYKG01000012">
    <property type="protein sequence ID" value="ROO30076.1"/>
    <property type="molecule type" value="Genomic_DNA"/>
</dbReference>
<protein>
    <submittedName>
        <fullName evidence="4">Short-chain dehydrogenase</fullName>
    </submittedName>
</protein>
<dbReference type="PANTHER" id="PTHR44196:SF1">
    <property type="entry name" value="DEHYDROGENASE_REDUCTASE SDR FAMILY MEMBER 7B"/>
    <property type="match status" value="1"/>
</dbReference>
<dbReference type="Gene3D" id="3.40.50.720">
    <property type="entry name" value="NAD(P)-binding Rossmann-like Domain"/>
    <property type="match status" value="1"/>
</dbReference>
<name>A0A423PWU3_9GAMM</name>
<dbReference type="PIRSF" id="PIRSF000126">
    <property type="entry name" value="11-beta-HSD1"/>
    <property type="match status" value="1"/>
</dbReference>
<accession>A0A423PWU3</accession>
<dbReference type="PRINTS" id="PR00081">
    <property type="entry name" value="GDHRDH"/>
</dbReference>
<dbReference type="PRINTS" id="PR00080">
    <property type="entry name" value="SDRFAMILY"/>
</dbReference>
<comment type="caution">
    <text evidence="4">The sequence shown here is derived from an EMBL/GenBank/DDBJ whole genome shotgun (WGS) entry which is preliminary data.</text>
</comment>
<dbReference type="PANTHER" id="PTHR44196">
    <property type="entry name" value="DEHYDROGENASE/REDUCTASE SDR FAMILY MEMBER 7B"/>
    <property type="match status" value="1"/>
</dbReference>
<comment type="similarity">
    <text evidence="1 3">Belongs to the short-chain dehydrogenases/reductases (SDR) family.</text>
</comment>
<dbReference type="CDD" id="cd05233">
    <property type="entry name" value="SDR_c"/>
    <property type="match status" value="1"/>
</dbReference>
<dbReference type="InParanoid" id="A0A423PWU3"/>